<organism evidence="2 3">
    <name type="scientific">Macaca nemestrina</name>
    <name type="common">Pig-tailed macaque</name>
    <dbReference type="NCBI Taxonomy" id="9545"/>
    <lineage>
        <taxon>Eukaryota</taxon>
        <taxon>Metazoa</taxon>
        <taxon>Chordata</taxon>
        <taxon>Craniata</taxon>
        <taxon>Vertebrata</taxon>
        <taxon>Euteleostomi</taxon>
        <taxon>Mammalia</taxon>
        <taxon>Eutheria</taxon>
        <taxon>Euarchontoglires</taxon>
        <taxon>Primates</taxon>
        <taxon>Haplorrhini</taxon>
        <taxon>Catarrhini</taxon>
        <taxon>Cercopithecidae</taxon>
        <taxon>Cercopithecinae</taxon>
        <taxon>Macaca</taxon>
    </lineage>
</organism>
<reference evidence="2" key="1">
    <citation type="submission" date="2025-08" db="UniProtKB">
        <authorList>
            <consortium name="Ensembl"/>
        </authorList>
    </citation>
    <scope>IDENTIFICATION</scope>
</reference>
<dbReference type="GeneTree" id="ENSGT00910000147677"/>
<proteinExistence type="predicted"/>
<dbReference type="Proteomes" id="UP000233120">
    <property type="component" value="Unassembled WGS sequence"/>
</dbReference>
<protein>
    <submittedName>
        <fullName evidence="2">Uncharacterized protein</fullName>
    </submittedName>
</protein>
<sequence length="157" mass="17020">MPPTHGAWSSAFEGTGECASTFQMDRELLLPDPLPRIPMHHPVPRVTVGHQGCPPGEGQWGRHWPCNQRAGDHLTARMGLKMAVGMGQGGQGQAPLYPSLTWRLPRRAWRGPGDTGGSLCLLSCLPVGTREDSSQRPPLTVRSLGQVSEKLLRGEKS</sequence>
<evidence type="ECO:0000313" key="2">
    <source>
        <dbReference type="Ensembl" id="ENSMNEP00000000876.1"/>
    </source>
</evidence>
<dbReference type="Ensembl" id="ENSMNET00000004564.1">
    <property type="protein sequence ID" value="ENSMNEP00000000876.1"/>
    <property type="gene ID" value="ENSMNEG00000004238.1"/>
</dbReference>
<accession>A0A2K6ANZ1</accession>
<evidence type="ECO:0000256" key="1">
    <source>
        <dbReference type="SAM" id="MobiDB-lite"/>
    </source>
</evidence>
<feature type="region of interest" description="Disordered" evidence="1">
    <location>
        <begin position="129"/>
        <end position="157"/>
    </location>
</feature>
<dbReference type="AlphaFoldDB" id="A0A2K6ANZ1"/>
<dbReference type="OMA" id="FQMDREL"/>
<reference evidence="2" key="2">
    <citation type="submission" date="2025-09" db="UniProtKB">
        <authorList>
            <consortium name="Ensembl"/>
        </authorList>
    </citation>
    <scope>IDENTIFICATION</scope>
</reference>
<evidence type="ECO:0000313" key="3">
    <source>
        <dbReference type="Proteomes" id="UP000233120"/>
    </source>
</evidence>
<name>A0A2K6ANZ1_MACNE</name>
<keyword evidence="3" id="KW-1185">Reference proteome</keyword>